<dbReference type="Proteomes" id="UP000184501">
    <property type="component" value="Unassembled WGS sequence"/>
</dbReference>
<evidence type="ECO:0000256" key="1">
    <source>
        <dbReference type="SAM" id="MobiDB-lite"/>
    </source>
</evidence>
<protein>
    <submittedName>
        <fullName evidence="2">Excreted virulence factor EspC, type VII ESX diderm</fullName>
    </submittedName>
</protein>
<name>A0A1M4TC69_STRHI</name>
<feature type="region of interest" description="Disordered" evidence="1">
    <location>
        <begin position="84"/>
        <end position="105"/>
    </location>
</feature>
<accession>A0A1M4TC69</accession>
<evidence type="ECO:0000313" key="3">
    <source>
        <dbReference type="Proteomes" id="UP000184501"/>
    </source>
</evidence>
<organism evidence="2 3">
    <name type="scientific">Streptoalloteichus hindustanus</name>
    <dbReference type="NCBI Taxonomy" id="2017"/>
    <lineage>
        <taxon>Bacteria</taxon>
        <taxon>Bacillati</taxon>
        <taxon>Actinomycetota</taxon>
        <taxon>Actinomycetes</taxon>
        <taxon>Pseudonocardiales</taxon>
        <taxon>Pseudonocardiaceae</taxon>
        <taxon>Streptoalloteichus</taxon>
    </lineage>
</organism>
<dbReference type="Pfam" id="PF10824">
    <property type="entry name" value="T7SS_ESX_EspC"/>
    <property type="match status" value="1"/>
</dbReference>
<dbReference type="RefSeq" id="WP_073479299.1">
    <property type="nucleotide sequence ID" value="NZ_FQVN01000001.1"/>
</dbReference>
<dbReference type="EMBL" id="FQVN01000001">
    <property type="protein sequence ID" value="SHE42139.1"/>
    <property type="molecule type" value="Genomic_DNA"/>
</dbReference>
<dbReference type="GO" id="GO:0009306">
    <property type="term" value="P:protein secretion"/>
    <property type="evidence" value="ECO:0007669"/>
    <property type="project" value="InterPro"/>
</dbReference>
<keyword evidence="3" id="KW-1185">Reference proteome</keyword>
<dbReference type="AlphaFoldDB" id="A0A1M4TC69"/>
<dbReference type="InterPro" id="IPR022536">
    <property type="entry name" value="EspC"/>
</dbReference>
<evidence type="ECO:0000313" key="2">
    <source>
        <dbReference type="EMBL" id="SHE42139.1"/>
    </source>
</evidence>
<proteinExistence type="predicted"/>
<sequence>MTAKFGVSSADLTSAAKGYQQHGQVVTDQRAAVEAAKVDPGKFGRDAQFRPFGAAVGELVAKLAANTAAYGAKAGEVAQKLNETAGEYTRTEQGNAADLKGTHRG</sequence>
<dbReference type="STRING" id="2017.SAMN05444320_10143"/>
<gene>
    <name evidence="2" type="ORF">SAMN05444320_10143</name>
</gene>
<reference evidence="2 3" key="1">
    <citation type="submission" date="2016-11" db="EMBL/GenBank/DDBJ databases">
        <authorList>
            <person name="Jaros S."/>
            <person name="Januszkiewicz K."/>
            <person name="Wedrychowicz H."/>
        </authorList>
    </citation>
    <scope>NUCLEOTIDE SEQUENCE [LARGE SCALE GENOMIC DNA]</scope>
    <source>
        <strain evidence="2 3">DSM 44523</strain>
    </source>
</reference>